<dbReference type="AlphaFoldDB" id="A0A1D2M6Q7"/>
<reference evidence="1 2" key="1">
    <citation type="journal article" date="2016" name="Genome Biol. Evol.">
        <title>Gene Family Evolution Reflects Adaptation to Soil Environmental Stressors in the Genome of the Collembolan Orchesella cincta.</title>
        <authorList>
            <person name="Faddeeva-Vakhrusheva A."/>
            <person name="Derks M.F."/>
            <person name="Anvar S.Y."/>
            <person name="Agamennone V."/>
            <person name="Suring W."/>
            <person name="Smit S."/>
            <person name="van Straalen N.M."/>
            <person name="Roelofs D."/>
        </authorList>
    </citation>
    <scope>NUCLEOTIDE SEQUENCE [LARGE SCALE GENOMIC DNA]</scope>
    <source>
        <tissue evidence="1">Mixed pool</tissue>
    </source>
</reference>
<dbReference type="EMBL" id="LJIJ01003337">
    <property type="protein sequence ID" value="ODM88657.1"/>
    <property type="molecule type" value="Genomic_DNA"/>
</dbReference>
<accession>A0A1D2M6Q7</accession>
<comment type="caution">
    <text evidence="1">The sequence shown here is derived from an EMBL/GenBank/DDBJ whole genome shotgun (WGS) entry which is preliminary data.</text>
</comment>
<protein>
    <submittedName>
        <fullName evidence="1">Transforming growth factor beta-1-induced transcript 1 protein</fullName>
    </submittedName>
</protein>
<proteinExistence type="predicted"/>
<dbReference type="Proteomes" id="UP000094527">
    <property type="component" value="Unassembled WGS sequence"/>
</dbReference>
<organism evidence="1 2">
    <name type="scientific">Orchesella cincta</name>
    <name type="common">Springtail</name>
    <name type="synonym">Podura cincta</name>
    <dbReference type="NCBI Taxonomy" id="48709"/>
    <lineage>
        <taxon>Eukaryota</taxon>
        <taxon>Metazoa</taxon>
        <taxon>Ecdysozoa</taxon>
        <taxon>Arthropoda</taxon>
        <taxon>Hexapoda</taxon>
        <taxon>Collembola</taxon>
        <taxon>Entomobryomorpha</taxon>
        <taxon>Entomobryoidea</taxon>
        <taxon>Orchesellidae</taxon>
        <taxon>Orchesellinae</taxon>
        <taxon>Orchesella</taxon>
    </lineage>
</organism>
<gene>
    <name evidence="1" type="ORF">Ocin01_18025</name>
</gene>
<evidence type="ECO:0000313" key="1">
    <source>
        <dbReference type="EMBL" id="ODM88657.1"/>
    </source>
</evidence>
<sequence>MSYNAVLRKENAEVFGRLSLSTLETLPVEWEVTLGEKFISKNTEFKTLLCDNKFPLSIHTVPVERQVTVKLKSEYDGADFENTFSLRKGLTVRRVKTIIGNKMKEEGDHRKYRLDLYLNKKDDDDDYHNTCLEDGKTIEEVILRRRSTLYLKLAPWTNFVVMVDRWEDGRMTPGEKMQRKEKREREGPVDWEGYCQGLTVYGTCTRKSCKSNKTVLQTTHQAGYGFLDIDLNKKTVPCGACTGKFPPAKFVVCDGKAVFRYKKSDQPLEIKSKVVESFGGIKKFADDGAEVAEYDYIEVTTVKKDQSFHVCGRCDKPIRMEVNAVLYDCGHPFHLACKEDQCGICNARDIPDEEFKALVGNPTGSDLVIQGKRKRTQRVP</sequence>
<dbReference type="OrthoDB" id="1885901at2759"/>
<name>A0A1D2M6Q7_ORCCI</name>
<keyword evidence="2" id="KW-1185">Reference proteome</keyword>
<evidence type="ECO:0000313" key="2">
    <source>
        <dbReference type="Proteomes" id="UP000094527"/>
    </source>
</evidence>